<proteinExistence type="predicted"/>
<evidence type="ECO:0000313" key="2">
    <source>
        <dbReference type="Proteomes" id="UP001174909"/>
    </source>
</evidence>
<organism evidence="1 2">
    <name type="scientific">Geodia barretti</name>
    <name type="common">Barrett's horny sponge</name>
    <dbReference type="NCBI Taxonomy" id="519541"/>
    <lineage>
        <taxon>Eukaryota</taxon>
        <taxon>Metazoa</taxon>
        <taxon>Porifera</taxon>
        <taxon>Demospongiae</taxon>
        <taxon>Heteroscleromorpha</taxon>
        <taxon>Tetractinellida</taxon>
        <taxon>Astrophorina</taxon>
        <taxon>Geodiidae</taxon>
        <taxon>Geodia</taxon>
    </lineage>
</organism>
<gene>
    <name evidence="1" type="ORF">GBAR_LOCUS12716</name>
</gene>
<dbReference type="Proteomes" id="UP001174909">
    <property type="component" value="Unassembled WGS sequence"/>
</dbReference>
<reference evidence="1" key="1">
    <citation type="submission" date="2023-03" db="EMBL/GenBank/DDBJ databases">
        <authorList>
            <person name="Steffen K."/>
            <person name="Cardenas P."/>
        </authorList>
    </citation>
    <scope>NUCLEOTIDE SEQUENCE</scope>
</reference>
<sequence>MCTSFLCSSSCNPLTCIVSPSPTSTYVSPSLNLSLSRDPLHLLFLRWSLLAALRIAVSILVQVGSDVRSCSEMEVFTPALYPLPSSYKRSNS</sequence>
<keyword evidence="2" id="KW-1185">Reference proteome</keyword>
<evidence type="ECO:0000313" key="1">
    <source>
        <dbReference type="EMBL" id="CAI8021434.1"/>
    </source>
</evidence>
<name>A0AA35S182_GEOBA</name>
<protein>
    <submittedName>
        <fullName evidence="1">Uncharacterized protein</fullName>
    </submittedName>
</protein>
<comment type="caution">
    <text evidence="1">The sequence shown here is derived from an EMBL/GenBank/DDBJ whole genome shotgun (WGS) entry which is preliminary data.</text>
</comment>
<accession>A0AA35S182</accession>
<feature type="non-terminal residue" evidence="1">
    <location>
        <position position="92"/>
    </location>
</feature>
<dbReference type="AlphaFoldDB" id="A0AA35S182"/>
<dbReference type="EMBL" id="CASHTH010001900">
    <property type="protein sequence ID" value="CAI8021434.1"/>
    <property type="molecule type" value="Genomic_DNA"/>
</dbReference>